<feature type="region of interest" description="Disordered" evidence="6">
    <location>
        <begin position="222"/>
        <end position="255"/>
    </location>
</feature>
<keyword evidence="8" id="KW-0282">Flagellum</keyword>
<evidence type="ECO:0000256" key="1">
    <source>
        <dbReference type="ARBA" id="ARBA00004442"/>
    </source>
</evidence>
<keyword evidence="2 5" id="KW-0472">Membrane</keyword>
<dbReference type="InterPro" id="IPR019734">
    <property type="entry name" value="TPR_rpt"/>
</dbReference>
<dbReference type="AlphaFoldDB" id="A0AAE3KSH7"/>
<dbReference type="PANTHER" id="PTHR30329">
    <property type="entry name" value="STATOR ELEMENT OF FLAGELLAR MOTOR COMPLEX"/>
    <property type="match status" value="1"/>
</dbReference>
<sequence>MHPKNFLVFFFCFFAYVGFSQSTSKQLKKAENSTKSLSYANAIELYDGILKKSKNLTSDEIQKAKLNLAEAYYFVKDYKNAEKYYEEVLGNNPTLKGDEIKAYQRFAQVLSSNGKHQESSKIWIKYTELQEQDKRGIEFSKLYANMDPLTRNTQSYRIEYVGINTASPDFSPTFYKDGLVFVSSRNKNNSVKRVFKWDNSSFLDLYYLEDLKVISKEENTTAAVGSGGQASATSKSKNTTEKLGNDYYTPPTSNDANTIAHTGSDLINGSKGYEENSVVEIKSFSKNLNSKYHEGPCTFYDNANKIIFTRNGSSDVGGLFGSNKKEGITRLKLYSAEKKGSDWGNIKELDFNDDKYSCGHPSVNSKDNFLYFVSDMPGGYGGTDIYISRFINGAWSKPENMGGKVNSVGNEMFPFIDEGGNLYFSSDGLPGLGDLDMFTIKTDLISGMAKGMVRNLGAPLNSNNDDFGIITDQERTIGYFSSNRKRGGSDDDIYKFNRVGAKFGCRDLVVNVFDKDTKKPLDKMVFEYGVSSVKGSVENATTNASGTIKLCLEADKDFVFNFTKEGYISQTKNYSNIDASDYEPGVLEVFLKKEVIIPQDIAKVETPKKRGELIQKRTVGGNSNIFRGVITGGEGGEPIAAVKVKFINKCTGEVQEMYTKKDGSYEFKRDLECDYELIAMKDDFGSSSEIIEKSVRKTLFGKKVKKPTFSLNLFDTKLYKVGDVIKLENIYYESDSYKIRENAKKDLDKLVNTLKKYPNMIIEVSSHTDTRGNSLINLRLSESRAKEVFKYITSRGIDKSRVKSVGKGESEPLNACSDGVQCTEAEHQRNRRTEFKILKIEKI</sequence>
<evidence type="ECO:0000259" key="7">
    <source>
        <dbReference type="PROSITE" id="PS51123"/>
    </source>
</evidence>
<evidence type="ECO:0000313" key="8">
    <source>
        <dbReference type="EMBL" id="MCP9763118.1"/>
    </source>
</evidence>
<name>A0AAE3KSH7_9BACT</name>
<dbReference type="SMART" id="SM00028">
    <property type="entry name" value="TPR"/>
    <property type="match status" value="2"/>
</dbReference>
<dbReference type="SUPFAM" id="SSF48452">
    <property type="entry name" value="TPR-like"/>
    <property type="match status" value="1"/>
</dbReference>
<proteinExistence type="predicted"/>
<dbReference type="PANTHER" id="PTHR30329:SF21">
    <property type="entry name" value="LIPOPROTEIN YIAD-RELATED"/>
    <property type="match status" value="1"/>
</dbReference>
<keyword evidence="3" id="KW-0998">Cell outer membrane</keyword>
<dbReference type="InterPro" id="IPR006664">
    <property type="entry name" value="OMP_bac"/>
</dbReference>
<keyword evidence="9" id="KW-1185">Reference proteome</keyword>
<dbReference type="Pfam" id="PF00691">
    <property type="entry name" value="OmpA"/>
    <property type="match status" value="1"/>
</dbReference>
<dbReference type="InterPro" id="IPR006665">
    <property type="entry name" value="OmpA-like"/>
</dbReference>
<evidence type="ECO:0000313" key="9">
    <source>
        <dbReference type="Proteomes" id="UP001204144"/>
    </source>
</evidence>
<gene>
    <name evidence="8" type="ORF">EGI31_09130</name>
</gene>
<dbReference type="InterPro" id="IPR011990">
    <property type="entry name" value="TPR-like_helical_dom_sf"/>
</dbReference>
<dbReference type="EMBL" id="RJUF01000020">
    <property type="protein sequence ID" value="MCP9763118.1"/>
    <property type="molecule type" value="Genomic_DNA"/>
</dbReference>
<evidence type="ECO:0000256" key="5">
    <source>
        <dbReference type="PROSITE-ProRule" id="PRU00473"/>
    </source>
</evidence>
<dbReference type="PROSITE" id="PS51123">
    <property type="entry name" value="OMPA_2"/>
    <property type="match status" value="1"/>
</dbReference>
<evidence type="ECO:0000256" key="4">
    <source>
        <dbReference type="PROSITE-ProRule" id="PRU00339"/>
    </source>
</evidence>
<feature type="domain" description="OmpA-like" evidence="7">
    <location>
        <begin position="719"/>
        <end position="841"/>
    </location>
</feature>
<comment type="subcellular location">
    <subcellularLocation>
        <location evidence="1">Cell outer membrane</location>
    </subcellularLocation>
</comment>
<dbReference type="Proteomes" id="UP001204144">
    <property type="component" value="Unassembled WGS sequence"/>
</dbReference>
<reference evidence="8 9" key="1">
    <citation type="submission" date="2018-11" db="EMBL/GenBank/DDBJ databases">
        <title>Novel bacteria species description.</title>
        <authorList>
            <person name="Han J.-H."/>
        </authorList>
    </citation>
    <scope>NUCLEOTIDE SEQUENCE [LARGE SCALE GENOMIC DNA]</scope>
    <source>
        <strain evidence="8 9">KCTC23259</strain>
    </source>
</reference>
<organism evidence="8 9">
    <name type="scientific">Lacihabitans soyangensis</name>
    <dbReference type="NCBI Taxonomy" id="869394"/>
    <lineage>
        <taxon>Bacteria</taxon>
        <taxon>Pseudomonadati</taxon>
        <taxon>Bacteroidota</taxon>
        <taxon>Cytophagia</taxon>
        <taxon>Cytophagales</taxon>
        <taxon>Leadbetterellaceae</taxon>
        <taxon>Lacihabitans</taxon>
    </lineage>
</organism>
<dbReference type="InterPro" id="IPR011659">
    <property type="entry name" value="WD40"/>
</dbReference>
<keyword evidence="8" id="KW-0969">Cilium</keyword>
<evidence type="ECO:0000256" key="6">
    <source>
        <dbReference type="SAM" id="MobiDB-lite"/>
    </source>
</evidence>
<dbReference type="Gene3D" id="1.25.40.10">
    <property type="entry name" value="Tetratricopeptide repeat domain"/>
    <property type="match status" value="1"/>
</dbReference>
<dbReference type="PRINTS" id="PR01021">
    <property type="entry name" value="OMPADOMAIN"/>
</dbReference>
<dbReference type="Gene3D" id="3.30.1330.60">
    <property type="entry name" value="OmpA-like domain"/>
    <property type="match status" value="1"/>
</dbReference>
<keyword evidence="4" id="KW-0802">TPR repeat</keyword>
<dbReference type="Pfam" id="PF07676">
    <property type="entry name" value="PD40"/>
    <property type="match status" value="1"/>
</dbReference>
<keyword evidence="8" id="KW-0966">Cell projection</keyword>
<dbReference type="CDD" id="cd07185">
    <property type="entry name" value="OmpA_C-like"/>
    <property type="match status" value="1"/>
</dbReference>
<dbReference type="InterPro" id="IPR050330">
    <property type="entry name" value="Bact_OuterMem_StrucFunc"/>
</dbReference>
<dbReference type="SUPFAM" id="SSF82171">
    <property type="entry name" value="DPP6 N-terminal domain-like"/>
    <property type="match status" value="1"/>
</dbReference>
<evidence type="ECO:0000256" key="2">
    <source>
        <dbReference type="ARBA" id="ARBA00023136"/>
    </source>
</evidence>
<dbReference type="GO" id="GO:0009279">
    <property type="term" value="C:cell outer membrane"/>
    <property type="evidence" value="ECO:0007669"/>
    <property type="project" value="UniProtKB-SubCell"/>
</dbReference>
<evidence type="ECO:0000256" key="3">
    <source>
        <dbReference type="ARBA" id="ARBA00023237"/>
    </source>
</evidence>
<dbReference type="SUPFAM" id="SSF103088">
    <property type="entry name" value="OmpA-like"/>
    <property type="match status" value="1"/>
</dbReference>
<protein>
    <submittedName>
        <fullName evidence="8">Flagellar motor protein MotB</fullName>
    </submittedName>
</protein>
<dbReference type="PROSITE" id="PS50005">
    <property type="entry name" value="TPR"/>
    <property type="match status" value="1"/>
</dbReference>
<dbReference type="RefSeq" id="WP_255036905.1">
    <property type="nucleotide sequence ID" value="NZ_RJUF01000020.1"/>
</dbReference>
<comment type="caution">
    <text evidence="8">The sequence shown here is derived from an EMBL/GenBank/DDBJ whole genome shotgun (WGS) entry which is preliminary data.</text>
</comment>
<accession>A0AAE3KSH7</accession>
<dbReference type="InterPro" id="IPR036737">
    <property type="entry name" value="OmpA-like_sf"/>
</dbReference>
<feature type="repeat" description="TPR" evidence="4">
    <location>
        <begin position="62"/>
        <end position="95"/>
    </location>
</feature>